<accession>A0ABV2NPR7</accession>
<dbReference type="Proteomes" id="UP001549119">
    <property type="component" value="Unassembled WGS sequence"/>
</dbReference>
<keyword evidence="3" id="KW-1185">Reference proteome</keyword>
<reference evidence="2 3" key="1">
    <citation type="submission" date="2024-06" db="EMBL/GenBank/DDBJ databases">
        <title>Genomics of switchgrass bacterial isolates.</title>
        <authorList>
            <person name="Shade A."/>
        </authorList>
    </citation>
    <scope>NUCLEOTIDE SEQUENCE [LARGE SCALE GENOMIC DNA]</scope>
    <source>
        <strain evidence="2 3">PvP084</strain>
    </source>
</reference>
<feature type="region of interest" description="Disordered" evidence="1">
    <location>
        <begin position="1"/>
        <end position="22"/>
    </location>
</feature>
<evidence type="ECO:0000313" key="3">
    <source>
        <dbReference type="Proteomes" id="UP001549119"/>
    </source>
</evidence>
<evidence type="ECO:0000256" key="1">
    <source>
        <dbReference type="SAM" id="MobiDB-lite"/>
    </source>
</evidence>
<feature type="region of interest" description="Disordered" evidence="1">
    <location>
        <begin position="38"/>
        <end position="67"/>
    </location>
</feature>
<dbReference type="EMBL" id="JBEPNW010000002">
    <property type="protein sequence ID" value="MET3868505.1"/>
    <property type="molecule type" value="Genomic_DNA"/>
</dbReference>
<name>A0ABV2NPR7_9HYPH</name>
<protein>
    <submittedName>
        <fullName evidence="2">Uncharacterized protein</fullName>
    </submittedName>
</protein>
<gene>
    <name evidence="2" type="ORF">ABIC20_005814</name>
</gene>
<evidence type="ECO:0000313" key="2">
    <source>
        <dbReference type="EMBL" id="MET3868505.1"/>
    </source>
</evidence>
<proteinExistence type="predicted"/>
<sequence length="239" mass="25479">MNRGNVVARQAEDVGDGLGGDLGGVARDEVDLSVPQPVADEALRGDADPGAQAFDQAGREGAGEGRAAPAVDRAVGGEHAVREDVEQRALGDRARFRIERLRRLGAGVAHQQIDVAGAEDQDARDLVADEGQPGPPRPEHAVRVGLELRHRQRRDIGRGAGRPGLSGQIVGRIHPEILAAVLRENSRKPELQDDCGSLADDYSHNIRRSGGPGTHAPALCGRARRAPRVWCVRCSEIMP</sequence>
<organism evidence="2 3">
    <name type="scientific">Methylobacterium radiotolerans</name>
    <dbReference type="NCBI Taxonomy" id="31998"/>
    <lineage>
        <taxon>Bacteria</taxon>
        <taxon>Pseudomonadati</taxon>
        <taxon>Pseudomonadota</taxon>
        <taxon>Alphaproteobacteria</taxon>
        <taxon>Hyphomicrobiales</taxon>
        <taxon>Methylobacteriaceae</taxon>
        <taxon>Methylobacterium</taxon>
    </lineage>
</organism>
<dbReference type="RefSeq" id="WP_354404978.1">
    <property type="nucleotide sequence ID" value="NZ_JBEPNW010000002.1"/>
</dbReference>
<comment type="caution">
    <text evidence="2">The sequence shown here is derived from an EMBL/GenBank/DDBJ whole genome shotgun (WGS) entry which is preliminary data.</text>
</comment>